<keyword evidence="2" id="KW-0687">Ribonucleoprotein</keyword>
<feature type="non-terminal residue" evidence="2">
    <location>
        <position position="100"/>
    </location>
</feature>
<dbReference type="GO" id="GO:0005840">
    <property type="term" value="C:ribosome"/>
    <property type="evidence" value="ECO:0007669"/>
    <property type="project" value="UniProtKB-KW"/>
</dbReference>
<evidence type="ECO:0000256" key="1">
    <source>
        <dbReference type="SAM" id="MobiDB-lite"/>
    </source>
</evidence>
<feature type="compositionally biased region" description="Basic and acidic residues" evidence="1">
    <location>
        <begin position="58"/>
        <end position="84"/>
    </location>
</feature>
<comment type="caution">
    <text evidence="2">The sequence shown here is derived from an EMBL/GenBank/DDBJ whole genome shotgun (WGS) entry which is preliminary data.</text>
</comment>
<dbReference type="EMBL" id="JASDAP010000016">
    <property type="protein sequence ID" value="KAK1890539.1"/>
    <property type="molecule type" value="Genomic_DNA"/>
</dbReference>
<dbReference type="Proteomes" id="UP001228049">
    <property type="component" value="Unassembled WGS sequence"/>
</dbReference>
<feature type="compositionally biased region" description="Polar residues" evidence="1">
    <location>
        <begin position="47"/>
        <end position="56"/>
    </location>
</feature>
<feature type="region of interest" description="Disordered" evidence="1">
    <location>
        <begin position="45"/>
        <end position="100"/>
    </location>
</feature>
<evidence type="ECO:0000313" key="2">
    <source>
        <dbReference type="EMBL" id="KAK1890539.1"/>
    </source>
</evidence>
<keyword evidence="2" id="KW-0689">Ribosomal protein</keyword>
<proteinExistence type="predicted"/>
<keyword evidence="3" id="KW-1185">Reference proteome</keyword>
<accession>A0AAD9F6D6</accession>
<sequence length="100" mass="11070">TTNHIDGFVSNSLHPPFLPHRITSSCSVGNIQESRADEPKEIFWETASDSASSQGLLQREEDKRKQRKSENEGGGRNIQERKIESPGPLSCSSLLAFSQT</sequence>
<evidence type="ECO:0000313" key="3">
    <source>
        <dbReference type="Proteomes" id="UP001228049"/>
    </source>
</evidence>
<dbReference type="AlphaFoldDB" id="A0AAD9F6D6"/>
<feature type="non-terminal residue" evidence="2">
    <location>
        <position position="1"/>
    </location>
</feature>
<feature type="compositionally biased region" description="Polar residues" evidence="1">
    <location>
        <begin position="90"/>
        <end position="100"/>
    </location>
</feature>
<organism evidence="2 3">
    <name type="scientific">Dissostichus eleginoides</name>
    <name type="common">Patagonian toothfish</name>
    <name type="synonym">Dissostichus amissus</name>
    <dbReference type="NCBI Taxonomy" id="100907"/>
    <lineage>
        <taxon>Eukaryota</taxon>
        <taxon>Metazoa</taxon>
        <taxon>Chordata</taxon>
        <taxon>Craniata</taxon>
        <taxon>Vertebrata</taxon>
        <taxon>Euteleostomi</taxon>
        <taxon>Actinopterygii</taxon>
        <taxon>Neopterygii</taxon>
        <taxon>Teleostei</taxon>
        <taxon>Neoteleostei</taxon>
        <taxon>Acanthomorphata</taxon>
        <taxon>Eupercaria</taxon>
        <taxon>Perciformes</taxon>
        <taxon>Notothenioidei</taxon>
        <taxon>Nototheniidae</taxon>
        <taxon>Dissostichus</taxon>
    </lineage>
</organism>
<reference evidence="2" key="1">
    <citation type="submission" date="2023-04" db="EMBL/GenBank/DDBJ databases">
        <title>Chromosome-level genome of Chaenocephalus aceratus.</title>
        <authorList>
            <person name="Park H."/>
        </authorList>
    </citation>
    <scope>NUCLEOTIDE SEQUENCE</scope>
    <source>
        <strain evidence="2">DE</strain>
        <tissue evidence="2">Muscle</tissue>
    </source>
</reference>
<gene>
    <name evidence="2" type="ORF">KUDE01_015210</name>
</gene>
<protein>
    <submittedName>
        <fullName evidence="2">50S ribosomal protein L31</fullName>
    </submittedName>
</protein>
<name>A0AAD9F6D6_DISEL</name>